<keyword evidence="7" id="KW-0963">Cytoplasm</keyword>
<dbReference type="InterPro" id="IPR013959">
    <property type="entry name" value="DASH_Dad4"/>
</dbReference>
<keyword evidence="9" id="KW-0493">Microtubule</keyword>
<evidence type="ECO:0000256" key="8">
    <source>
        <dbReference type="ARBA" id="ARBA00022618"/>
    </source>
</evidence>
<evidence type="ECO:0000256" key="10">
    <source>
        <dbReference type="ARBA" id="ARBA00022776"/>
    </source>
</evidence>
<evidence type="ECO:0000256" key="3">
    <source>
        <dbReference type="ARBA" id="ARBA00004629"/>
    </source>
</evidence>
<evidence type="ECO:0000256" key="4">
    <source>
        <dbReference type="ARBA" id="ARBA00009754"/>
    </source>
</evidence>
<evidence type="ECO:0000256" key="6">
    <source>
        <dbReference type="ARBA" id="ARBA00022454"/>
    </source>
</evidence>
<reference evidence="18" key="1">
    <citation type="journal article" date="2018" name="Nat. Microbiol.">
        <title>Leveraging single-cell genomics to expand the fungal tree of life.</title>
        <authorList>
            <person name="Ahrendt S.R."/>
            <person name="Quandt C.A."/>
            <person name="Ciobanu D."/>
            <person name="Clum A."/>
            <person name="Salamov A."/>
            <person name="Andreopoulos B."/>
            <person name="Cheng J.F."/>
            <person name="Woyke T."/>
            <person name="Pelin A."/>
            <person name="Henrissat B."/>
            <person name="Reynolds N.K."/>
            <person name="Benny G.L."/>
            <person name="Smith M.E."/>
            <person name="James T.Y."/>
            <person name="Grigoriev I.V."/>
        </authorList>
    </citation>
    <scope>NUCLEOTIDE SEQUENCE [LARGE SCALE GENOMIC DNA]</scope>
    <source>
        <strain evidence="18">Baker2002</strain>
    </source>
</reference>
<keyword evidence="18" id="KW-1185">Reference proteome</keyword>
<accession>A0A4P9Z935</accession>
<keyword evidence="8" id="KW-0132">Cell division</keyword>
<gene>
    <name evidence="17" type="ORF">METBISCDRAFT_19115</name>
</gene>
<evidence type="ECO:0000256" key="13">
    <source>
        <dbReference type="ARBA" id="ARBA00023242"/>
    </source>
</evidence>
<evidence type="ECO:0000256" key="12">
    <source>
        <dbReference type="ARBA" id="ARBA00023212"/>
    </source>
</evidence>
<keyword evidence="13" id="KW-0539">Nucleus</keyword>
<evidence type="ECO:0000313" key="17">
    <source>
        <dbReference type="EMBL" id="RKP29235.1"/>
    </source>
</evidence>
<evidence type="ECO:0000256" key="7">
    <source>
        <dbReference type="ARBA" id="ARBA00022490"/>
    </source>
</evidence>
<dbReference type="Proteomes" id="UP000268321">
    <property type="component" value="Unassembled WGS sequence"/>
</dbReference>
<keyword evidence="11" id="KW-0995">Kinetochore</keyword>
<dbReference type="GO" id="GO:0042729">
    <property type="term" value="C:DASH complex"/>
    <property type="evidence" value="ECO:0007669"/>
    <property type="project" value="InterPro"/>
</dbReference>
<evidence type="ECO:0000256" key="2">
    <source>
        <dbReference type="ARBA" id="ARBA00004186"/>
    </source>
</evidence>
<evidence type="ECO:0000256" key="15">
    <source>
        <dbReference type="ARBA" id="ARBA00023328"/>
    </source>
</evidence>
<dbReference type="Pfam" id="PF08650">
    <property type="entry name" value="DASH_Dad4"/>
    <property type="match status" value="1"/>
</dbReference>
<keyword evidence="15" id="KW-0137">Centromere</keyword>
<evidence type="ECO:0000256" key="1">
    <source>
        <dbReference type="ARBA" id="ARBA00004123"/>
    </source>
</evidence>
<sequence>MENPHEKVQAALFARIINNMKNLNEAVHDVNVTLNDISNNNKDTEVLAQMWLIYTKSAEYNMEATGQRREPL</sequence>
<evidence type="ECO:0000256" key="16">
    <source>
        <dbReference type="ARBA" id="ARBA00030569"/>
    </source>
</evidence>
<comment type="subcellular location">
    <subcellularLocation>
        <location evidence="3">Chromosome</location>
        <location evidence="3">Centromere</location>
        <location evidence="3">Kinetochore</location>
    </subcellularLocation>
    <subcellularLocation>
        <location evidence="2">Cytoplasm</location>
        <location evidence="2">Cytoskeleton</location>
        <location evidence="2">Spindle</location>
    </subcellularLocation>
    <subcellularLocation>
        <location evidence="1">Nucleus</location>
    </subcellularLocation>
</comment>
<evidence type="ECO:0000256" key="9">
    <source>
        <dbReference type="ARBA" id="ARBA00022701"/>
    </source>
</evidence>
<keyword evidence="10" id="KW-0498">Mitosis</keyword>
<dbReference type="OrthoDB" id="5516652at2759"/>
<keyword evidence="12" id="KW-0206">Cytoskeleton</keyword>
<dbReference type="GO" id="GO:0072686">
    <property type="term" value="C:mitotic spindle"/>
    <property type="evidence" value="ECO:0007669"/>
    <property type="project" value="InterPro"/>
</dbReference>
<dbReference type="GO" id="GO:0051301">
    <property type="term" value="P:cell division"/>
    <property type="evidence" value="ECO:0007669"/>
    <property type="project" value="UniProtKB-KW"/>
</dbReference>
<proteinExistence type="inferred from homology"/>
<dbReference type="GO" id="GO:0008608">
    <property type="term" value="P:attachment of spindle microtubules to kinetochore"/>
    <property type="evidence" value="ECO:0007669"/>
    <property type="project" value="InterPro"/>
</dbReference>
<name>A0A4P9Z935_9ASCO</name>
<comment type="similarity">
    <text evidence="4">Belongs to the DASH complex DAD4 family.</text>
</comment>
<dbReference type="GO" id="GO:0005874">
    <property type="term" value="C:microtubule"/>
    <property type="evidence" value="ECO:0007669"/>
    <property type="project" value="UniProtKB-KW"/>
</dbReference>
<evidence type="ECO:0000256" key="5">
    <source>
        <dbReference type="ARBA" id="ARBA00020259"/>
    </source>
</evidence>
<dbReference type="PANTHER" id="PTHR28222:SF1">
    <property type="entry name" value="DASH COMPLEX SUBUNIT DAD4"/>
    <property type="match status" value="1"/>
</dbReference>
<evidence type="ECO:0000313" key="18">
    <source>
        <dbReference type="Proteomes" id="UP000268321"/>
    </source>
</evidence>
<protein>
    <recommendedName>
        <fullName evidence="5">DASH complex subunit DAD4</fullName>
    </recommendedName>
    <alternativeName>
        <fullName evidence="16">Outer kinetochore protein DAD4</fullName>
    </alternativeName>
</protein>
<evidence type="ECO:0000256" key="11">
    <source>
        <dbReference type="ARBA" id="ARBA00022838"/>
    </source>
</evidence>
<evidence type="ECO:0000256" key="14">
    <source>
        <dbReference type="ARBA" id="ARBA00023306"/>
    </source>
</evidence>
<dbReference type="AlphaFoldDB" id="A0A4P9Z935"/>
<organism evidence="17 18">
    <name type="scientific">Metschnikowia bicuspidata</name>
    <dbReference type="NCBI Taxonomy" id="27322"/>
    <lineage>
        <taxon>Eukaryota</taxon>
        <taxon>Fungi</taxon>
        <taxon>Dikarya</taxon>
        <taxon>Ascomycota</taxon>
        <taxon>Saccharomycotina</taxon>
        <taxon>Pichiomycetes</taxon>
        <taxon>Metschnikowiaceae</taxon>
        <taxon>Metschnikowia</taxon>
    </lineage>
</organism>
<dbReference type="EMBL" id="ML004499">
    <property type="protein sequence ID" value="RKP29235.1"/>
    <property type="molecule type" value="Genomic_DNA"/>
</dbReference>
<keyword evidence="6" id="KW-0158">Chromosome</keyword>
<keyword evidence="14" id="KW-0131">Cell cycle</keyword>
<dbReference type="PANTHER" id="PTHR28222">
    <property type="entry name" value="DASH COMPLEX SUBUNIT DAD4"/>
    <property type="match status" value="1"/>
</dbReference>